<dbReference type="InterPro" id="IPR036465">
    <property type="entry name" value="vWFA_dom_sf"/>
</dbReference>
<accession>A0A5C1A6Y6</accession>
<dbReference type="EMBL" id="CP042425">
    <property type="protein sequence ID" value="QEL14023.1"/>
    <property type="molecule type" value="Genomic_DNA"/>
</dbReference>
<keyword evidence="1" id="KW-1133">Transmembrane helix</keyword>
<dbReference type="SUPFAM" id="SSF53300">
    <property type="entry name" value="vWA-like"/>
    <property type="match status" value="1"/>
</dbReference>
<dbReference type="KEGG" id="lrs:PX52LOC_00885"/>
<dbReference type="Gene3D" id="3.40.50.880">
    <property type="match status" value="1"/>
</dbReference>
<keyword evidence="1" id="KW-0472">Membrane</keyword>
<feature type="transmembrane region" description="Helical" evidence="1">
    <location>
        <begin position="59"/>
        <end position="81"/>
    </location>
</feature>
<dbReference type="RefSeq" id="WP_149108947.1">
    <property type="nucleotide sequence ID" value="NZ_CP042425.1"/>
</dbReference>
<proteinExistence type="predicted"/>
<dbReference type="PANTHER" id="PTHR37464:SF1">
    <property type="entry name" value="BLL2463 PROTEIN"/>
    <property type="match status" value="1"/>
</dbReference>
<name>A0A5C1A6Y6_9BACT</name>
<protein>
    <submittedName>
        <fullName evidence="3">VWA domain-containing protein</fullName>
    </submittedName>
</protein>
<keyword evidence="4" id="KW-1185">Reference proteome</keyword>
<dbReference type="InterPro" id="IPR029062">
    <property type="entry name" value="Class_I_gatase-like"/>
</dbReference>
<evidence type="ECO:0000313" key="3">
    <source>
        <dbReference type="EMBL" id="QEL14023.1"/>
    </source>
</evidence>
<dbReference type="NCBIfam" id="TIGR02226">
    <property type="entry name" value="two_anch"/>
    <property type="match status" value="1"/>
</dbReference>
<dbReference type="InterPro" id="IPR024163">
    <property type="entry name" value="Aerotolerance_reg_N"/>
</dbReference>
<dbReference type="Pfam" id="PF07584">
    <property type="entry name" value="BatA"/>
    <property type="match status" value="1"/>
</dbReference>
<gene>
    <name evidence="3" type="ORF">PX52LOC_00885</name>
</gene>
<dbReference type="AlphaFoldDB" id="A0A5C1A6Y6"/>
<feature type="transmembrane region" description="Helical" evidence="1">
    <location>
        <begin position="6"/>
        <end position="27"/>
    </location>
</feature>
<dbReference type="SUPFAM" id="SSF52317">
    <property type="entry name" value="Class I glutamine amidotransferase-like"/>
    <property type="match status" value="1"/>
</dbReference>
<dbReference type="OrthoDB" id="237862at2"/>
<dbReference type="Proteomes" id="UP000324974">
    <property type="component" value="Chromosome"/>
</dbReference>
<dbReference type="InterPro" id="IPR011933">
    <property type="entry name" value="Double_TM_dom"/>
</dbReference>
<evidence type="ECO:0000259" key="2">
    <source>
        <dbReference type="Pfam" id="PF07584"/>
    </source>
</evidence>
<evidence type="ECO:0000256" key="1">
    <source>
        <dbReference type="SAM" id="Phobius"/>
    </source>
</evidence>
<feature type="domain" description="Aerotolerance regulator N-terminal" evidence="2">
    <location>
        <begin position="3"/>
        <end position="74"/>
    </location>
</feature>
<reference evidence="4" key="1">
    <citation type="submission" date="2019-08" db="EMBL/GenBank/DDBJ databases">
        <title>Limnoglobus roseus gen. nov., sp. nov., a novel freshwater planctomycete with a giant genome from the family Gemmataceae.</title>
        <authorList>
            <person name="Kulichevskaya I.S."/>
            <person name="Naumoff D.G."/>
            <person name="Miroshnikov K."/>
            <person name="Ivanova A."/>
            <person name="Philippov D.A."/>
            <person name="Hakobyan A."/>
            <person name="Rijpstra I.C."/>
            <person name="Sinninghe Damste J.S."/>
            <person name="Liesack W."/>
            <person name="Dedysh S.N."/>
        </authorList>
    </citation>
    <scope>NUCLEOTIDE SEQUENCE [LARGE SCALE GENOMIC DNA]</scope>
    <source>
        <strain evidence="4">PX52</strain>
    </source>
</reference>
<keyword evidence="1" id="KW-0812">Transmembrane</keyword>
<dbReference type="PANTHER" id="PTHR37464">
    <property type="entry name" value="BLL2463 PROTEIN"/>
    <property type="match status" value="1"/>
</dbReference>
<evidence type="ECO:0000313" key="4">
    <source>
        <dbReference type="Proteomes" id="UP000324974"/>
    </source>
</evidence>
<organism evidence="3 4">
    <name type="scientific">Limnoglobus roseus</name>
    <dbReference type="NCBI Taxonomy" id="2598579"/>
    <lineage>
        <taxon>Bacteria</taxon>
        <taxon>Pseudomonadati</taxon>
        <taxon>Planctomycetota</taxon>
        <taxon>Planctomycetia</taxon>
        <taxon>Gemmatales</taxon>
        <taxon>Gemmataceae</taxon>
        <taxon>Limnoglobus</taxon>
    </lineage>
</organism>
<sequence length="935" mass="103538">MFESFLNPWSFFAGVALVSVPIIIHLINRMRFKRVRWAAMEFIIKAQKKMKRKLIFQQLLLLFLRCLMVFLIGLLVGRFVGFNPLDGRETRTTSHVVIFDDSPSMGDFFRGDDGQLTDAFGEAKKVLVDQIAPAAAQAATAQTLEVMMLSTPQAVKSFERVNNTSIEEMKTHLNGFAPSPVRGSLVEALKLAKKSLDTQAGNGEVSQVIHVLSDFRATDWEADGEKIKTAVTDLTTAKVKVHLVDVAHPFRKDEKQAPLHHDNISIVELKPAKLVTARYEALEFTLRVRNNGPTELKDVRFPIAVNGDDGKGQSVQIPTLPGNDERSIKFLLTFDRVGTADKPLDRFSLVTARLESPEPGGLVIDNVRHAVVEVRDRLPMLVIDGRPADREKKEGDGFYLQRLFTDAIGGFKWVPGSLKDLEGDLRPYTCVLMLNVPAVPEAAAKNLESYVRDGGGLGFFLGPDVKPGDYNKTLYADGNGVFPVPLPEQPSAVVPEEVKLVRRFSPTKKILLRDPAVKGHPAVAAIYNDDRGQPLKNDELERFFRFVYIDRYWPVKRIGKWREDRSVSELFCMPNESPMGEYDKPTIDFLNKLPLDEPKYAKYKPQLDDLKVKIRAKALSSDPLYELAMLFDQLLADQRAEGGPAEAQLREFWAQPEVADLKAEAGRLRDLVKFGDPLYFAKAFGKGRVTVITTTAGETWTDWASAPPGNTSFPPIMTELERYLSGGTAEANRLVGEPLSLKFDETRYKPVVARWFLGFDPLKDGVQRAAAALAPADLKEQTMSATGGQLDFQFADATKPGGYLFTFTQLKSQSAGSDAAEVPEYVGAAFNVDAATEGDLRRSKRDEILKSAPGAELHSVGDADWTDVLKNKKSDWSEGGWLFLVLLLVLIVEHALAVKLSYNSSSHADHSAPTVAAMFNRTAVPTAKDETPTAA</sequence>